<gene>
    <name evidence="2" type="ORF">N658DRAFT_129176</name>
</gene>
<proteinExistence type="predicted"/>
<organism evidence="2 3">
    <name type="scientific">Parathielavia hyrcaniae</name>
    <dbReference type="NCBI Taxonomy" id="113614"/>
    <lineage>
        <taxon>Eukaryota</taxon>
        <taxon>Fungi</taxon>
        <taxon>Dikarya</taxon>
        <taxon>Ascomycota</taxon>
        <taxon>Pezizomycotina</taxon>
        <taxon>Sordariomycetes</taxon>
        <taxon>Sordariomycetidae</taxon>
        <taxon>Sordariales</taxon>
        <taxon>Chaetomiaceae</taxon>
        <taxon>Parathielavia</taxon>
    </lineage>
</organism>
<dbReference type="Proteomes" id="UP001305647">
    <property type="component" value="Unassembled WGS sequence"/>
</dbReference>
<dbReference type="AlphaFoldDB" id="A0AAN6T5A2"/>
<name>A0AAN6T5A2_9PEZI</name>
<comment type="caution">
    <text evidence="2">The sequence shown here is derived from an EMBL/GenBank/DDBJ whole genome shotgun (WGS) entry which is preliminary data.</text>
</comment>
<evidence type="ECO:0000256" key="1">
    <source>
        <dbReference type="SAM" id="MobiDB-lite"/>
    </source>
</evidence>
<evidence type="ECO:0000313" key="2">
    <source>
        <dbReference type="EMBL" id="KAK4105700.1"/>
    </source>
</evidence>
<evidence type="ECO:0000313" key="3">
    <source>
        <dbReference type="Proteomes" id="UP001305647"/>
    </source>
</evidence>
<protein>
    <submittedName>
        <fullName evidence="2">Uncharacterized protein</fullName>
    </submittedName>
</protein>
<keyword evidence="3" id="KW-1185">Reference proteome</keyword>
<reference evidence="2" key="1">
    <citation type="journal article" date="2023" name="Mol. Phylogenet. Evol.">
        <title>Genome-scale phylogeny and comparative genomics of the fungal order Sordariales.</title>
        <authorList>
            <person name="Hensen N."/>
            <person name="Bonometti L."/>
            <person name="Westerberg I."/>
            <person name="Brannstrom I.O."/>
            <person name="Guillou S."/>
            <person name="Cros-Aarteil S."/>
            <person name="Calhoun S."/>
            <person name="Haridas S."/>
            <person name="Kuo A."/>
            <person name="Mondo S."/>
            <person name="Pangilinan J."/>
            <person name="Riley R."/>
            <person name="LaButti K."/>
            <person name="Andreopoulos B."/>
            <person name="Lipzen A."/>
            <person name="Chen C."/>
            <person name="Yan M."/>
            <person name="Daum C."/>
            <person name="Ng V."/>
            <person name="Clum A."/>
            <person name="Steindorff A."/>
            <person name="Ohm R.A."/>
            <person name="Martin F."/>
            <person name="Silar P."/>
            <person name="Natvig D.O."/>
            <person name="Lalanne C."/>
            <person name="Gautier V."/>
            <person name="Ament-Velasquez S.L."/>
            <person name="Kruys A."/>
            <person name="Hutchinson M.I."/>
            <person name="Powell A.J."/>
            <person name="Barry K."/>
            <person name="Miller A.N."/>
            <person name="Grigoriev I.V."/>
            <person name="Debuchy R."/>
            <person name="Gladieux P."/>
            <person name="Hiltunen Thoren M."/>
            <person name="Johannesson H."/>
        </authorList>
    </citation>
    <scope>NUCLEOTIDE SEQUENCE</scope>
    <source>
        <strain evidence="2">CBS 757.83</strain>
    </source>
</reference>
<dbReference type="EMBL" id="MU863625">
    <property type="protein sequence ID" value="KAK4105700.1"/>
    <property type="molecule type" value="Genomic_DNA"/>
</dbReference>
<sequence length="151" mass="16846">MWHVTFTERQEILTQGRTRTGAWLLAQTLLPLRMCVRRTVFPNFCDNQHHSPSALQPSLKVTLSGRDTAWSKVALSLQKIASGNSFTCALSSLEILSLRIASSTASPPSSQLSGTHRTPFRRPLDHSSNQTYTYLIRTAAIHTGEILTLHF</sequence>
<accession>A0AAN6T5A2</accession>
<reference evidence="2" key="2">
    <citation type="submission" date="2023-05" db="EMBL/GenBank/DDBJ databases">
        <authorList>
            <consortium name="Lawrence Berkeley National Laboratory"/>
            <person name="Steindorff A."/>
            <person name="Hensen N."/>
            <person name="Bonometti L."/>
            <person name="Westerberg I."/>
            <person name="Brannstrom I.O."/>
            <person name="Guillou S."/>
            <person name="Cros-Aarteil S."/>
            <person name="Calhoun S."/>
            <person name="Haridas S."/>
            <person name="Kuo A."/>
            <person name="Mondo S."/>
            <person name="Pangilinan J."/>
            <person name="Riley R."/>
            <person name="Labutti K."/>
            <person name="Andreopoulos B."/>
            <person name="Lipzen A."/>
            <person name="Chen C."/>
            <person name="Yanf M."/>
            <person name="Daum C."/>
            <person name="Ng V."/>
            <person name="Clum A."/>
            <person name="Ohm R."/>
            <person name="Martin F."/>
            <person name="Silar P."/>
            <person name="Natvig D."/>
            <person name="Lalanne C."/>
            <person name="Gautier V."/>
            <person name="Ament-Velasquez S.L."/>
            <person name="Kruys A."/>
            <person name="Hutchinson M.I."/>
            <person name="Powell A.J."/>
            <person name="Barry K."/>
            <person name="Miller A.N."/>
            <person name="Grigoriev I.V."/>
            <person name="Debuchy R."/>
            <person name="Gladieux P."/>
            <person name="Thoren M.H."/>
            <person name="Johannesson H."/>
        </authorList>
    </citation>
    <scope>NUCLEOTIDE SEQUENCE</scope>
    <source>
        <strain evidence="2">CBS 757.83</strain>
    </source>
</reference>
<feature type="region of interest" description="Disordered" evidence="1">
    <location>
        <begin position="104"/>
        <end position="123"/>
    </location>
</feature>